<sequence length="698" mass="77409">MSQKVWNGFWIDWELGRVAGANLTLPQYQGLVLVSFLTLFVQFAGGCLWRVICFAMHQVRSTTAARDGLFHQQQATLRNSITAPNALWNLMRMAYAWRQRANSPFRKSIGLILITGFHIAVFGAAGLFSSQIANIAAGQALVRSDVCGFPAEVDGLGNIEVFDLSGEQLEALNTEALLGRQTFQRSQAYVRSCYNEDSSSSATTCNFYVKSHLAGVNASTIKNATCPFSSNACGSTAAVRFDSGLIRSNEDLGINSRDEESLFIRKVSTCAPVLGEEKYSTPWRDDVPEPYTGTNTSAKYYEFGKSVVDGCEGTNITTNLTTFCITQYQKATIRAAYTLRAVTAYHNNTNASGFSPIQDFEANSRDVTLVSLLNKAYYSGESLDPVFNASQPTTNSQFFMASNNLSFYGCTEQYMFCNSRDKCTDLTGLYGVKQSIDNGDLGLNSRENATYRLMWKSAWAMAFQWAFALLNEDVLLARDWVISTSSLASSPLLPNQWQVEAENLHNLSLAVFQHRINEYASPINFEIRPNVSSHSRIEPPTDPEMRALCDSQKIRSANHYSVNVLGMAIILGVGSLFIILDWVLINQIFWFRAVTHHRMAKKADWASTGTLMLQKQALESRGIGPWETKNYGFPTLTKRFHDFEGLGTQSEVSMPLNEGAWSSTAYQGGRYSEPPTPYQEQPEAGIIISGTGKGDRKI</sequence>
<dbReference type="OrthoDB" id="3540210at2759"/>
<gene>
    <name evidence="2" type="ORF">EJ04DRAFT_151116</name>
</gene>
<keyword evidence="1" id="KW-0812">Transmembrane</keyword>
<feature type="transmembrane region" description="Helical" evidence="1">
    <location>
        <begin position="564"/>
        <end position="591"/>
    </location>
</feature>
<feature type="transmembrane region" description="Helical" evidence="1">
    <location>
        <begin position="108"/>
        <end position="128"/>
    </location>
</feature>
<keyword evidence="1" id="KW-0472">Membrane</keyword>
<keyword evidence="3" id="KW-1185">Reference proteome</keyword>
<evidence type="ECO:0000313" key="3">
    <source>
        <dbReference type="Proteomes" id="UP000799444"/>
    </source>
</evidence>
<reference evidence="2" key="1">
    <citation type="journal article" date="2020" name="Stud. Mycol.">
        <title>101 Dothideomycetes genomes: a test case for predicting lifestyles and emergence of pathogens.</title>
        <authorList>
            <person name="Haridas S."/>
            <person name="Albert R."/>
            <person name="Binder M."/>
            <person name="Bloem J."/>
            <person name="Labutti K."/>
            <person name="Salamov A."/>
            <person name="Andreopoulos B."/>
            <person name="Baker S."/>
            <person name="Barry K."/>
            <person name="Bills G."/>
            <person name="Bluhm B."/>
            <person name="Cannon C."/>
            <person name="Castanera R."/>
            <person name="Culley D."/>
            <person name="Daum C."/>
            <person name="Ezra D."/>
            <person name="Gonzalez J."/>
            <person name="Henrissat B."/>
            <person name="Kuo A."/>
            <person name="Liang C."/>
            <person name="Lipzen A."/>
            <person name="Lutzoni F."/>
            <person name="Magnuson J."/>
            <person name="Mondo S."/>
            <person name="Nolan M."/>
            <person name="Ohm R."/>
            <person name="Pangilinan J."/>
            <person name="Park H.-J."/>
            <person name="Ramirez L."/>
            <person name="Alfaro M."/>
            <person name="Sun H."/>
            <person name="Tritt A."/>
            <person name="Yoshinaga Y."/>
            <person name="Zwiers L.-H."/>
            <person name="Turgeon B."/>
            <person name="Goodwin S."/>
            <person name="Spatafora J."/>
            <person name="Crous P."/>
            <person name="Grigoriev I."/>
        </authorList>
    </citation>
    <scope>NUCLEOTIDE SEQUENCE</scope>
    <source>
        <strain evidence="2">CBS 125425</strain>
    </source>
</reference>
<comment type="caution">
    <text evidence="2">The sequence shown here is derived from an EMBL/GenBank/DDBJ whole genome shotgun (WGS) entry which is preliminary data.</text>
</comment>
<dbReference type="AlphaFoldDB" id="A0A9P4R188"/>
<keyword evidence="1" id="KW-1133">Transmembrane helix</keyword>
<evidence type="ECO:0000313" key="2">
    <source>
        <dbReference type="EMBL" id="KAF2736764.1"/>
    </source>
</evidence>
<proteinExistence type="predicted"/>
<accession>A0A9P4R188</accession>
<dbReference type="Proteomes" id="UP000799444">
    <property type="component" value="Unassembled WGS sequence"/>
</dbReference>
<name>A0A9P4R188_9PLEO</name>
<organism evidence="2 3">
    <name type="scientific">Polyplosphaeria fusca</name>
    <dbReference type="NCBI Taxonomy" id="682080"/>
    <lineage>
        <taxon>Eukaryota</taxon>
        <taxon>Fungi</taxon>
        <taxon>Dikarya</taxon>
        <taxon>Ascomycota</taxon>
        <taxon>Pezizomycotina</taxon>
        <taxon>Dothideomycetes</taxon>
        <taxon>Pleosporomycetidae</taxon>
        <taxon>Pleosporales</taxon>
        <taxon>Tetraplosphaeriaceae</taxon>
        <taxon>Polyplosphaeria</taxon>
    </lineage>
</organism>
<dbReference type="EMBL" id="ML996122">
    <property type="protein sequence ID" value="KAF2736764.1"/>
    <property type="molecule type" value="Genomic_DNA"/>
</dbReference>
<protein>
    <submittedName>
        <fullName evidence="2">Uncharacterized protein</fullName>
    </submittedName>
</protein>
<evidence type="ECO:0000256" key="1">
    <source>
        <dbReference type="SAM" id="Phobius"/>
    </source>
</evidence>
<feature type="transmembrane region" description="Helical" evidence="1">
    <location>
        <begin position="31"/>
        <end position="52"/>
    </location>
</feature>